<reference evidence="1 2" key="1">
    <citation type="journal article" date="2006" name="Int. J. Syst. Evol. Microbiol.">
        <title>Dyella yeojuensis sp. nov., isolated from greenhouse soil in Korea.</title>
        <authorList>
            <person name="Kim B.Y."/>
            <person name="Weon H.Y."/>
            <person name="Lee K.H."/>
            <person name="Seok S.J."/>
            <person name="Kwon S.W."/>
            <person name="Go S.J."/>
            <person name="Stackebrandt E."/>
        </authorList>
    </citation>
    <scope>NUCLEOTIDE SEQUENCE [LARGE SCALE GENOMIC DNA]</scope>
    <source>
        <strain evidence="1 2">DSM 17673</strain>
    </source>
</reference>
<name>A0A7X5QWH5_9GAMM</name>
<dbReference type="Proteomes" id="UP000518878">
    <property type="component" value="Unassembled WGS sequence"/>
</dbReference>
<organism evidence="1 2">
    <name type="scientific">Luteibacter yeojuensis</name>
    <dbReference type="NCBI Taxonomy" id="345309"/>
    <lineage>
        <taxon>Bacteria</taxon>
        <taxon>Pseudomonadati</taxon>
        <taxon>Pseudomonadota</taxon>
        <taxon>Gammaproteobacteria</taxon>
        <taxon>Lysobacterales</taxon>
        <taxon>Rhodanobacteraceae</taxon>
        <taxon>Luteibacter</taxon>
    </lineage>
</organism>
<dbReference type="RefSeq" id="WP_166700328.1">
    <property type="nucleotide sequence ID" value="NZ_JAAQTL010000001.1"/>
</dbReference>
<evidence type="ECO:0000313" key="2">
    <source>
        <dbReference type="Proteomes" id="UP000518878"/>
    </source>
</evidence>
<sequence length="192" mass="21540">MIAMQYSFTLPADYDMSIVDRRIRDKGPMLDGFPHLRFKAYLVARKEDGAVSSAENLYAPFYLWDEPEGLNDFLTGPGFATLARDFGWPPVRTWMVWHADLAADLATATFASRAIEAIKPHADLAALKTRTVSETRDDVRGGALATVVAFDPTAWTLLRFRLWRDRIPDEGSAGQCYEVRHVSKPHSPAQPL</sequence>
<keyword evidence="2" id="KW-1185">Reference proteome</keyword>
<comment type="caution">
    <text evidence="1">The sequence shown here is derived from an EMBL/GenBank/DDBJ whole genome shotgun (WGS) entry which is preliminary data.</text>
</comment>
<proteinExistence type="predicted"/>
<dbReference type="Pfam" id="PF16157">
    <property type="entry name" value="DUF4865"/>
    <property type="match status" value="1"/>
</dbReference>
<dbReference type="InterPro" id="IPR032349">
    <property type="entry name" value="DUF4865"/>
</dbReference>
<protein>
    <submittedName>
        <fullName evidence="1">DUF4865 family protein</fullName>
    </submittedName>
</protein>
<accession>A0A7X5QWH5</accession>
<dbReference type="AlphaFoldDB" id="A0A7X5QWH5"/>
<evidence type="ECO:0000313" key="1">
    <source>
        <dbReference type="EMBL" id="NID16705.1"/>
    </source>
</evidence>
<gene>
    <name evidence="1" type="ORF">HBF32_14625</name>
</gene>
<dbReference type="EMBL" id="JAAQTL010000001">
    <property type="protein sequence ID" value="NID16705.1"/>
    <property type="molecule type" value="Genomic_DNA"/>
</dbReference>